<evidence type="ECO:0000256" key="1">
    <source>
        <dbReference type="SAM" id="Phobius"/>
    </source>
</evidence>
<protein>
    <submittedName>
        <fullName evidence="2">Uncharacterized protein</fullName>
    </submittedName>
</protein>
<dbReference type="EMBL" id="JAACXV010019093">
    <property type="protein sequence ID" value="KAF7263847.1"/>
    <property type="molecule type" value="Genomic_DNA"/>
</dbReference>
<name>A0A834HYS1_RHYFE</name>
<dbReference type="Proteomes" id="UP000625711">
    <property type="component" value="Unassembled WGS sequence"/>
</dbReference>
<keyword evidence="1" id="KW-0472">Membrane</keyword>
<comment type="caution">
    <text evidence="2">The sequence shown here is derived from an EMBL/GenBank/DDBJ whole genome shotgun (WGS) entry which is preliminary data.</text>
</comment>
<reference evidence="2" key="1">
    <citation type="submission" date="2020-08" db="EMBL/GenBank/DDBJ databases">
        <title>Genome sequencing and assembly of the red palm weevil Rhynchophorus ferrugineus.</title>
        <authorList>
            <person name="Dias G.B."/>
            <person name="Bergman C.M."/>
            <person name="Manee M."/>
        </authorList>
    </citation>
    <scope>NUCLEOTIDE SEQUENCE</scope>
    <source>
        <strain evidence="2">AA-2017</strain>
        <tissue evidence="2">Whole larva</tissue>
    </source>
</reference>
<feature type="transmembrane region" description="Helical" evidence="1">
    <location>
        <begin position="27"/>
        <end position="51"/>
    </location>
</feature>
<keyword evidence="3" id="KW-1185">Reference proteome</keyword>
<gene>
    <name evidence="2" type="ORF">GWI33_001022</name>
</gene>
<organism evidence="2 3">
    <name type="scientific">Rhynchophorus ferrugineus</name>
    <name type="common">Red palm weevil</name>
    <name type="synonym">Curculio ferrugineus</name>
    <dbReference type="NCBI Taxonomy" id="354439"/>
    <lineage>
        <taxon>Eukaryota</taxon>
        <taxon>Metazoa</taxon>
        <taxon>Ecdysozoa</taxon>
        <taxon>Arthropoda</taxon>
        <taxon>Hexapoda</taxon>
        <taxon>Insecta</taxon>
        <taxon>Pterygota</taxon>
        <taxon>Neoptera</taxon>
        <taxon>Endopterygota</taxon>
        <taxon>Coleoptera</taxon>
        <taxon>Polyphaga</taxon>
        <taxon>Cucujiformia</taxon>
        <taxon>Curculionidae</taxon>
        <taxon>Dryophthorinae</taxon>
        <taxon>Rhynchophorus</taxon>
    </lineage>
</organism>
<sequence>MANSKGSNLKLLSYEDRALTLDDTQGMFLLLGAGFLIGASVLVSEIFGGCFNICKTKRSQTTSASTLQSNGNKFSLNNSRVPSSVLNQYEKIDSSNILESHFGDIVHNYSNEFDVRKLKLASEKLIMEEMKGCHRRSKSSHDIILN</sequence>
<proteinExistence type="predicted"/>
<keyword evidence="1" id="KW-1133">Transmembrane helix</keyword>
<evidence type="ECO:0000313" key="3">
    <source>
        <dbReference type="Proteomes" id="UP000625711"/>
    </source>
</evidence>
<evidence type="ECO:0000313" key="2">
    <source>
        <dbReference type="EMBL" id="KAF7263847.1"/>
    </source>
</evidence>
<accession>A0A834HYS1</accession>
<dbReference type="AlphaFoldDB" id="A0A834HYS1"/>
<keyword evidence="1" id="KW-0812">Transmembrane</keyword>